<dbReference type="InterPro" id="IPR018649">
    <property type="entry name" value="SHOCT"/>
</dbReference>
<feature type="region of interest" description="Disordered" evidence="1">
    <location>
        <begin position="26"/>
        <end position="82"/>
    </location>
</feature>
<evidence type="ECO:0000313" key="4">
    <source>
        <dbReference type="Proteomes" id="UP000236584"/>
    </source>
</evidence>
<organism evidence="3 4">
    <name type="scientific">Salinigranum rubrum</name>
    <dbReference type="NCBI Taxonomy" id="755307"/>
    <lineage>
        <taxon>Archaea</taxon>
        <taxon>Methanobacteriati</taxon>
        <taxon>Methanobacteriota</taxon>
        <taxon>Stenosarchaea group</taxon>
        <taxon>Halobacteria</taxon>
        <taxon>Halobacteriales</taxon>
        <taxon>Haloferacaceae</taxon>
        <taxon>Salinigranum</taxon>
    </lineage>
</organism>
<dbReference type="KEGG" id="srub:C2R22_09990"/>
<gene>
    <name evidence="3" type="ORF">C2R22_09990</name>
</gene>
<name>A0A2I8VPV6_9EURY</name>
<reference evidence="3 4" key="1">
    <citation type="submission" date="2018-01" db="EMBL/GenBank/DDBJ databases">
        <title>Complete genome sequence of Salinigranum rubrum GX10T, an extremely halophilic archaeon isolated from a marine solar saltern.</title>
        <authorList>
            <person name="Han S."/>
        </authorList>
    </citation>
    <scope>NUCLEOTIDE SEQUENCE [LARGE SCALE GENOMIC DNA]</scope>
    <source>
        <strain evidence="3 4">GX10</strain>
    </source>
</reference>
<proteinExistence type="predicted"/>
<protein>
    <recommendedName>
        <fullName evidence="2">SHOCT domain-containing protein</fullName>
    </recommendedName>
</protein>
<dbReference type="Pfam" id="PF09851">
    <property type="entry name" value="SHOCT"/>
    <property type="match status" value="1"/>
</dbReference>
<dbReference type="Proteomes" id="UP000236584">
    <property type="component" value="Chromosome"/>
</dbReference>
<evidence type="ECO:0000256" key="1">
    <source>
        <dbReference type="SAM" id="MobiDB-lite"/>
    </source>
</evidence>
<feature type="compositionally biased region" description="Basic and acidic residues" evidence="1">
    <location>
        <begin position="36"/>
        <end position="60"/>
    </location>
</feature>
<accession>A0A2I8VPV6</accession>
<evidence type="ECO:0000313" key="3">
    <source>
        <dbReference type="EMBL" id="AUV83948.1"/>
    </source>
</evidence>
<dbReference type="EMBL" id="CP026309">
    <property type="protein sequence ID" value="AUV83948.1"/>
    <property type="molecule type" value="Genomic_DNA"/>
</dbReference>
<sequence>MRGCRRVLWLPIPISRVVSRRYSRFPRVNGSQGKLEPPRSRREGMSERPGDPSADDREADVGSDDDEADAASTLAAAAPGESVTADRLRDRLVGEGDPARLLDVLAPDEKPQYLLDGVMADRVREDGERSRRMATPGGSAFTLVTDRAVHVVVQYRDRLAVETVPLALVDGTTVQRAGEETRLGIDTGDARYEVYPSGTPTEEVEAAAAYLDGREGGANDAVSALERLAGLYERGLLTDEEFAAAKRDLLD</sequence>
<feature type="domain" description="SHOCT" evidence="2">
    <location>
        <begin position="224"/>
        <end position="250"/>
    </location>
</feature>
<evidence type="ECO:0000259" key="2">
    <source>
        <dbReference type="Pfam" id="PF09851"/>
    </source>
</evidence>
<keyword evidence="4" id="KW-1185">Reference proteome</keyword>
<dbReference type="AlphaFoldDB" id="A0A2I8VPV6"/>